<keyword evidence="3" id="KW-1185">Reference proteome</keyword>
<feature type="transmembrane region" description="Helical" evidence="1">
    <location>
        <begin position="180"/>
        <end position="200"/>
    </location>
</feature>
<keyword evidence="1" id="KW-0472">Membrane</keyword>
<proteinExistence type="predicted"/>
<feature type="transmembrane region" description="Helical" evidence="1">
    <location>
        <begin position="126"/>
        <end position="146"/>
    </location>
</feature>
<feature type="transmembrane region" description="Helical" evidence="1">
    <location>
        <begin position="62"/>
        <end position="83"/>
    </location>
</feature>
<evidence type="ECO:0000313" key="2">
    <source>
        <dbReference type="EMBL" id="QTP53759.1"/>
    </source>
</evidence>
<evidence type="ECO:0000256" key="1">
    <source>
        <dbReference type="SAM" id="Phobius"/>
    </source>
</evidence>
<name>A0ABX7W480_9GAMM</name>
<dbReference type="RefSeq" id="WP_209538441.1">
    <property type="nucleotide sequence ID" value="NZ_CP053381.1"/>
</dbReference>
<dbReference type="EMBL" id="CP053381">
    <property type="protein sequence ID" value="QTP53759.1"/>
    <property type="molecule type" value="Genomic_DNA"/>
</dbReference>
<sequence>MFHILKELYWLRSMSEPRMDRHRYWLAAYLLLSVQLGAAFLMSQDQFLWSMMPDFYPEAFFWISYFTPHVSMDLALIVLYIIVGINAFGRAFGGLAGIGIYSLGALASASSWAASRGMDEPLWYPLLSIVMLAIIGIVALFMGFTLRSLRDVDPSHALLRQRPDIPLEKQLDCLSFLRRYLLAHLVINVMGVAIIGIMFWRLNNLSVMGYYGVADTTLKIGGFFLLLLAVLGCIWILKLVVKRLNSFTDATMAIICWGIVLTVVIGGGTVWLAINEFYSSGWLFLLAKTIGLSLWPISIAAHIYLLTNPSKQLSSAEVEMAESSAQGPATSPQIDT</sequence>
<feature type="transmembrane region" description="Helical" evidence="1">
    <location>
        <begin position="280"/>
        <end position="305"/>
    </location>
</feature>
<accession>A0ABX7W480</accession>
<feature type="transmembrane region" description="Helical" evidence="1">
    <location>
        <begin position="24"/>
        <end position="42"/>
    </location>
</feature>
<dbReference type="Proteomes" id="UP000671868">
    <property type="component" value="Chromosome"/>
</dbReference>
<organism evidence="2 3">
    <name type="scientific">Billgrantia sulfidoxydans</name>
    <dbReference type="NCBI Taxonomy" id="2733484"/>
    <lineage>
        <taxon>Bacteria</taxon>
        <taxon>Pseudomonadati</taxon>
        <taxon>Pseudomonadota</taxon>
        <taxon>Gammaproteobacteria</taxon>
        <taxon>Oceanospirillales</taxon>
        <taxon>Halomonadaceae</taxon>
        <taxon>Billgrantia</taxon>
    </lineage>
</organism>
<keyword evidence="1" id="KW-0812">Transmembrane</keyword>
<feature type="transmembrane region" description="Helical" evidence="1">
    <location>
        <begin position="95"/>
        <end position="114"/>
    </location>
</feature>
<feature type="transmembrane region" description="Helical" evidence="1">
    <location>
        <begin position="253"/>
        <end position="274"/>
    </location>
</feature>
<gene>
    <name evidence="2" type="ORF">HNO51_03135</name>
</gene>
<keyword evidence="1" id="KW-1133">Transmembrane helix</keyword>
<feature type="transmembrane region" description="Helical" evidence="1">
    <location>
        <begin position="220"/>
        <end position="241"/>
    </location>
</feature>
<evidence type="ECO:0000313" key="3">
    <source>
        <dbReference type="Proteomes" id="UP000671868"/>
    </source>
</evidence>
<protein>
    <submittedName>
        <fullName evidence="2">Uncharacterized protein</fullName>
    </submittedName>
</protein>
<reference evidence="2 3" key="1">
    <citation type="journal article" date="2021" name="Front. Microbiol.">
        <title>Aerobic Denitrification and Heterotrophic Sulfur Oxidation in the Genus Halomonas Revealed by Six Novel Species Characterizations and Genome-Based Analysis.</title>
        <authorList>
            <person name="Wang L."/>
            <person name="Shao Z."/>
        </authorList>
    </citation>
    <scope>NUCLEOTIDE SEQUENCE [LARGE SCALE GENOMIC DNA]</scope>
    <source>
        <strain evidence="2 3">MCCC 1A11059</strain>
    </source>
</reference>